<reference evidence="3 4" key="1">
    <citation type="submission" date="2020-07" db="EMBL/GenBank/DDBJ databases">
        <title>Draft whole-genome sequence of Heliobacterium chlorum DSM 3682, type strain.</title>
        <authorList>
            <person name="Kyndt J.A."/>
            <person name="Meyer T.E."/>
            <person name="Imhoff J.F."/>
        </authorList>
    </citation>
    <scope>NUCLEOTIDE SEQUENCE [LARGE SCALE GENOMIC DNA]</scope>
    <source>
        <strain evidence="3 4">DSM 3682</strain>
    </source>
</reference>
<gene>
    <name evidence="3" type="ORF">H1S01_20440</name>
</gene>
<feature type="domain" description="Tape measure protein N-terminal" evidence="2">
    <location>
        <begin position="7"/>
        <end position="125"/>
    </location>
</feature>
<dbReference type="EMBL" id="JACVHF010000114">
    <property type="protein sequence ID" value="MBC9786761.1"/>
    <property type="molecule type" value="Genomic_DNA"/>
</dbReference>
<evidence type="ECO:0000256" key="1">
    <source>
        <dbReference type="SAM" id="Phobius"/>
    </source>
</evidence>
<evidence type="ECO:0000313" key="3">
    <source>
        <dbReference type="EMBL" id="MBC9786761.1"/>
    </source>
</evidence>
<dbReference type="PANTHER" id="PTHR38812">
    <property type="entry name" value="MU-LIKE PROPHAGE FLUMU PROTEIN GP42"/>
    <property type="match status" value="1"/>
</dbReference>
<feature type="transmembrane region" description="Helical" evidence="1">
    <location>
        <begin position="168"/>
        <end position="186"/>
    </location>
</feature>
<dbReference type="InterPro" id="IPR053058">
    <property type="entry name" value="Mulikevirus_tape_measure"/>
</dbReference>
<keyword evidence="4" id="KW-1185">Reference proteome</keyword>
<feature type="non-terminal residue" evidence="3">
    <location>
        <position position="1"/>
    </location>
</feature>
<sequence>ESVMPNLKAIGDAVSAVGGGEEMLNGVTMALGQMATKGKVSAEEMNQLAERGIPAWDLMAQKLGMSKQQLMDLSAAGKVMSDQAVPALIDAMGTKFAGAMDKQSQSFKGMISTLSDNTNMLLGQLFDPIFQKLKELTPLAIHFVNAFSEGFKSDGLSGAISAAFPPEIAVTINTILAAVTGLFNFLTSNWSIIGPILAGIAVGFAAFDVITKIQAAVQAIQAFSLATSALAGPVGIAVVAIGALVAAGIYVYQNWNSISQFLTGCWQRISVVATTTWSGMVSYLSGIWMGVTQSTTSAWNACTQFL</sequence>
<dbReference type="InterPro" id="IPR013491">
    <property type="entry name" value="Tape_meas_N"/>
</dbReference>
<keyword evidence="1" id="KW-1133">Transmembrane helix</keyword>
<comment type="caution">
    <text evidence="3">The sequence shown here is derived from an EMBL/GenBank/DDBJ whole genome shotgun (WGS) entry which is preliminary data.</text>
</comment>
<organism evidence="3 4">
    <name type="scientific">Heliobacterium chlorum</name>
    <dbReference type="NCBI Taxonomy" id="2698"/>
    <lineage>
        <taxon>Bacteria</taxon>
        <taxon>Bacillati</taxon>
        <taxon>Bacillota</taxon>
        <taxon>Clostridia</taxon>
        <taxon>Eubacteriales</taxon>
        <taxon>Heliobacteriaceae</taxon>
        <taxon>Heliobacterium</taxon>
    </lineage>
</organism>
<protein>
    <submittedName>
        <fullName evidence="3">Tape measure protein</fullName>
    </submittedName>
</protein>
<accession>A0ABR7T9X3</accession>
<feature type="transmembrane region" description="Helical" evidence="1">
    <location>
        <begin position="222"/>
        <end position="252"/>
    </location>
</feature>
<keyword evidence="1" id="KW-0812">Transmembrane</keyword>
<dbReference type="NCBIfam" id="TIGR02675">
    <property type="entry name" value="tape_meas_nterm"/>
    <property type="match status" value="1"/>
</dbReference>
<evidence type="ECO:0000259" key="2">
    <source>
        <dbReference type="Pfam" id="PF20155"/>
    </source>
</evidence>
<feature type="transmembrane region" description="Helical" evidence="1">
    <location>
        <begin position="192"/>
        <end position="210"/>
    </location>
</feature>
<dbReference type="Pfam" id="PF20155">
    <property type="entry name" value="TMP_3"/>
    <property type="match status" value="1"/>
</dbReference>
<keyword evidence="1" id="KW-0472">Membrane</keyword>
<evidence type="ECO:0000313" key="4">
    <source>
        <dbReference type="Proteomes" id="UP000617402"/>
    </source>
</evidence>
<dbReference type="RefSeq" id="WP_188042173.1">
    <property type="nucleotide sequence ID" value="NZ_JACVHF010000114.1"/>
</dbReference>
<name>A0ABR7T9X3_HELCL</name>
<feature type="non-terminal residue" evidence="3">
    <location>
        <position position="306"/>
    </location>
</feature>
<dbReference type="Proteomes" id="UP000617402">
    <property type="component" value="Unassembled WGS sequence"/>
</dbReference>
<dbReference type="PANTHER" id="PTHR38812:SF2">
    <property type="entry name" value="MU-LIKE PROPHAGE FLUMU PROTEIN GP42"/>
    <property type="match status" value="1"/>
</dbReference>
<proteinExistence type="predicted"/>